<reference evidence="2 3" key="1">
    <citation type="submission" date="2016-07" db="EMBL/GenBank/DDBJ databases">
        <title>Genome of Pelobium manganitolerans.</title>
        <authorList>
            <person name="Wu S."/>
            <person name="Wang G."/>
        </authorList>
    </citation>
    <scope>NUCLEOTIDE SEQUENCE [LARGE SCALE GENOMIC DNA]</scope>
    <source>
        <strain evidence="2 3">YS-25</strain>
    </source>
</reference>
<dbReference type="EMBL" id="MBTA01000002">
    <property type="protein sequence ID" value="RKD19538.1"/>
    <property type="molecule type" value="Genomic_DNA"/>
</dbReference>
<protein>
    <submittedName>
        <fullName evidence="2">Uncharacterized protein</fullName>
    </submittedName>
</protein>
<gene>
    <name evidence="2" type="ORF">BCY91_13130</name>
</gene>
<organism evidence="2 3">
    <name type="scientific">Pelobium manganitolerans</name>
    <dbReference type="NCBI Taxonomy" id="1842495"/>
    <lineage>
        <taxon>Bacteria</taxon>
        <taxon>Pseudomonadati</taxon>
        <taxon>Bacteroidota</taxon>
        <taxon>Sphingobacteriia</taxon>
        <taxon>Sphingobacteriales</taxon>
        <taxon>Sphingobacteriaceae</taxon>
        <taxon>Pelobium</taxon>
    </lineage>
</organism>
<evidence type="ECO:0000313" key="3">
    <source>
        <dbReference type="Proteomes" id="UP000283433"/>
    </source>
</evidence>
<comment type="caution">
    <text evidence="2">The sequence shown here is derived from an EMBL/GenBank/DDBJ whole genome shotgun (WGS) entry which is preliminary data.</text>
</comment>
<accession>A0A419SB66</accession>
<dbReference type="OrthoDB" id="769806at2"/>
<evidence type="ECO:0000313" key="2">
    <source>
        <dbReference type="EMBL" id="RKD19538.1"/>
    </source>
</evidence>
<dbReference type="Proteomes" id="UP000283433">
    <property type="component" value="Unassembled WGS sequence"/>
</dbReference>
<evidence type="ECO:0000256" key="1">
    <source>
        <dbReference type="SAM" id="Phobius"/>
    </source>
</evidence>
<proteinExistence type="predicted"/>
<keyword evidence="3" id="KW-1185">Reference proteome</keyword>
<keyword evidence="1" id="KW-1133">Transmembrane helix</keyword>
<sequence length="108" mass="12469">MSRQRRILFYGNLFLFIFTVKMFVAVAPVVFNFDKGLVNSAIMQLELENETKDGAKDSGKLYTVNNLICGYARANFSVNQLFMPFHRYSKKYLNVYYPSIPTPPPNRA</sequence>
<dbReference type="AlphaFoldDB" id="A0A419SB66"/>
<name>A0A419SB66_9SPHI</name>
<keyword evidence="1" id="KW-0472">Membrane</keyword>
<keyword evidence="1" id="KW-0812">Transmembrane</keyword>
<feature type="transmembrane region" description="Helical" evidence="1">
    <location>
        <begin position="7"/>
        <end position="31"/>
    </location>
</feature>
<dbReference type="RefSeq" id="WP_147387892.1">
    <property type="nucleotide sequence ID" value="NZ_CBINCU010000006.1"/>
</dbReference>